<gene>
    <name evidence="3" type="ORF">AB5J56_17140</name>
</gene>
<organism evidence="3">
    <name type="scientific">Streptomyces sp. R21</name>
    <dbReference type="NCBI Taxonomy" id="3238627"/>
    <lineage>
        <taxon>Bacteria</taxon>
        <taxon>Bacillati</taxon>
        <taxon>Actinomycetota</taxon>
        <taxon>Actinomycetes</taxon>
        <taxon>Kitasatosporales</taxon>
        <taxon>Streptomycetaceae</taxon>
        <taxon>Streptomyces</taxon>
    </lineage>
</organism>
<feature type="region of interest" description="Disordered" evidence="1">
    <location>
        <begin position="184"/>
        <end position="217"/>
    </location>
</feature>
<evidence type="ECO:0000259" key="2">
    <source>
        <dbReference type="Pfam" id="PF13699"/>
    </source>
</evidence>
<feature type="region of interest" description="Disordered" evidence="1">
    <location>
        <begin position="1"/>
        <end position="37"/>
    </location>
</feature>
<feature type="compositionally biased region" description="Low complexity" evidence="1">
    <location>
        <begin position="511"/>
        <end position="529"/>
    </location>
</feature>
<feature type="compositionally biased region" description="Basic and acidic residues" evidence="1">
    <location>
        <begin position="1"/>
        <end position="12"/>
    </location>
</feature>
<feature type="region of interest" description="Disordered" evidence="1">
    <location>
        <begin position="502"/>
        <end position="571"/>
    </location>
</feature>
<dbReference type="InterPro" id="IPR025295">
    <property type="entry name" value="eCIS_core_dom"/>
</dbReference>
<name>A0AB39P768_9ACTN</name>
<feature type="domain" description="eCIS core" evidence="2">
    <location>
        <begin position="86"/>
        <end position="157"/>
    </location>
</feature>
<dbReference type="RefSeq" id="WP_369233607.1">
    <property type="nucleotide sequence ID" value="NZ_CP163435.1"/>
</dbReference>
<feature type="region of interest" description="Disordered" evidence="1">
    <location>
        <begin position="455"/>
        <end position="482"/>
    </location>
</feature>
<feature type="compositionally biased region" description="Low complexity" evidence="1">
    <location>
        <begin position="200"/>
        <end position="217"/>
    </location>
</feature>
<evidence type="ECO:0000313" key="3">
    <source>
        <dbReference type="EMBL" id="XDQ26322.1"/>
    </source>
</evidence>
<dbReference type="AlphaFoldDB" id="A0AB39P768"/>
<sequence length="571" mass="60031">MQTSRQRTEGAEARQPARGQAAARRETSGGGAALPPPLTAAALGAVQRSAGNAAAAGMIARRARTAPAPERADTGVGEVLGSGGKPLPGPVRQEMETRIGADFSDVRLHTGAAAARSARAIGARAYTSGSHVVIGDGGRDKHTLAHELTHVVQQRQGPVSGTDHGDGLKVSDPSDTFERAAEANARRVMSGPVPDVQRRPAAGPDGTAGAAGAAGADMVQRASTTTLENAVVTHYNPSKPTAEAARDLPIQRPQEVTGPINPTGTAGRAAAPNPIAVKKLHTAYKDKMGKKGAPTEAQVWKDLFGGAGFDRGHVMGLEVGGTDVTQNIVPQWSLNQGTGMWRRIEQALTGVAQGNLRFEVNYATGRGSHHRVMIPVSIDIFLDNVSYRTWQNEPDSNDLMRVGRDPSDAAQYYTEAKDALNGVTTLTEDQMQNFALAALSEDKATFLAYEDYEESAAQGQNPGASTSAAHRQGMTRSDFPKERRDKLITSYITAGWVTRNGTGPTATYTLDDVPAPAPDSDMSSSSSSESDVEMSDGSQLPSPGQPFATIQYGSQGTSSDEDYDDRMSTGS</sequence>
<reference evidence="3" key="1">
    <citation type="submission" date="2024-07" db="EMBL/GenBank/DDBJ databases">
        <authorList>
            <person name="Yu S.T."/>
        </authorList>
    </citation>
    <scope>NUCLEOTIDE SEQUENCE</scope>
    <source>
        <strain evidence="3">R21</strain>
    </source>
</reference>
<feature type="compositionally biased region" description="Low complexity" evidence="1">
    <location>
        <begin position="13"/>
        <end position="22"/>
    </location>
</feature>
<proteinExistence type="predicted"/>
<feature type="compositionally biased region" description="Polar residues" evidence="1">
    <location>
        <begin position="457"/>
        <end position="469"/>
    </location>
</feature>
<evidence type="ECO:0000256" key="1">
    <source>
        <dbReference type="SAM" id="MobiDB-lite"/>
    </source>
</evidence>
<accession>A0AB39P768</accession>
<dbReference type="EMBL" id="CP163435">
    <property type="protein sequence ID" value="XDQ26322.1"/>
    <property type="molecule type" value="Genomic_DNA"/>
</dbReference>
<feature type="region of interest" description="Disordered" evidence="1">
    <location>
        <begin position="64"/>
        <end position="91"/>
    </location>
</feature>
<dbReference type="Pfam" id="PF13699">
    <property type="entry name" value="eCIS_core"/>
    <property type="match status" value="1"/>
</dbReference>
<protein>
    <submittedName>
        <fullName evidence="3">DUF4157 domain-containing protein</fullName>
    </submittedName>
</protein>